<dbReference type="Proteomes" id="UP000249799">
    <property type="component" value="Chromosome"/>
</dbReference>
<reference evidence="1 2" key="1">
    <citation type="submission" date="2018-06" db="EMBL/GenBank/DDBJ databases">
        <title>Lujinxingia sediminis gen. nov. sp. nov., a new facultative anaerobic member of the class Deltaproteobacteria, and proposal of Lujinxingaceae fam. nov.</title>
        <authorList>
            <person name="Guo L.-Y."/>
            <person name="Li C.-M."/>
            <person name="Wang S."/>
            <person name="Du Z.-J."/>
        </authorList>
    </citation>
    <scope>NUCLEOTIDE SEQUENCE [LARGE SCALE GENOMIC DNA]</scope>
    <source>
        <strain evidence="1 2">FA350</strain>
    </source>
</reference>
<accession>A0A2Z4FJX6</accession>
<dbReference type="PANTHER" id="PTHR18937">
    <property type="entry name" value="STRUCTURAL MAINTENANCE OF CHROMOSOMES SMC FAMILY MEMBER"/>
    <property type="match status" value="1"/>
</dbReference>
<name>A0A2Z4FJX6_9DELT</name>
<dbReference type="CDD" id="cd00060">
    <property type="entry name" value="FHA"/>
    <property type="match status" value="1"/>
</dbReference>
<dbReference type="SUPFAM" id="SSF57997">
    <property type="entry name" value="Tropomyosin"/>
    <property type="match status" value="1"/>
</dbReference>
<dbReference type="Gene3D" id="1.10.287.1490">
    <property type="match status" value="2"/>
</dbReference>
<organism evidence="1 2">
    <name type="scientific">Bradymonas sediminis</name>
    <dbReference type="NCBI Taxonomy" id="1548548"/>
    <lineage>
        <taxon>Bacteria</taxon>
        <taxon>Deltaproteobacteria</taxon>
        <taxon>Bradymonadales</taxon>
        <taxon>Bradymonadaceae</taxon>
        <taxon>Bradymonas</taxon>
    </lineage>
</organism>
<evidence type="ECO:0000313" key="1">
    <source>
        <dbReference type="EMBL" id="AWV89249.1"/>
    </source>
</evidence>
<dbReference type="SMART" id="SM00240">
    <property type="entry name" value="FHA"/>
    <property type="match status" value="1"/>
</dbReference>
<dbReference type="Pfam" id="PF00498">
    <property type="entry name" value="FHA"/>
    <property type="match status" value="1"/>
</dbReference>
<dbReference type="InterPro" id="IPR008984">
    <property type="entry name" value="SMAD_FHA_dom_sf"/>
</dbReference>
<dbReference type="PROSITE" id="PS50006">
    <property type="entry name" value="FHA_DOMAIN"/>
    <property type="match status" value="1"/>
</dbReference>
<dbReference type="Gene3D" id="1.10.287.510">
    <property type="entry name" value="Helix hairpin bin"/>
    <property type="match status" value="1"/>
</dbReference>
<keyword evidence="2" id="KW-1185">Reference proteome</keyword>
<dbReference type="Gene3D" id="2.60.200.20">
    <property type="match status" value="1"/>
</dbReference>
<proteinExistence type="predicted"/>
<protein>
    <submittedName>
        <fullName evidence="1">Uncharacterized protein</fullName>
    </submittedName>
</protein>
<dbReference type="AlphaFoldDB" id="A0A2Z4FJX6"/>
<dbReference type="OrthoDB" id="107728at2"/>
<gene>
    <name evidence="1" type="ORF">DN745_07805</name>
</gene>
<dbReference type="SUPFAM" id="SSF49879">
    <property type="entry name" value="SMAD/FHA domain"/>
    <property type="match status" value="1"/>
</dbReference>
<dbReference type="KEGG" id="bsed:DN745_07805"/>
<sequence length="862" mass="95241">MAKLIYQDPDSGQEVSVDIGPNAPEVTIGRNPGNTIRVNNPSISRKHAKIVFDGGQVTLYDLNSSNGSYVNGNRVQNQALEDGDRIRTGEFPLDFVETAQVDFGMPSPPAAHEPAFGAGAFGQQAYNNDLADLGPTGGGDDFYSDAVGHDGGQAFGESFGESYDEPLMLEDSDFEEVLTEASDAHEPAGTAQGIYPYQEDEDDEDIHYFADDGDFYEEEVPVDSLNIEPVDDSLDNDDTLNAARGDMLSGMAAPREPQPVAQAPVAELPAAQAPLADAAQLSRVAQMELEELRGQVERLESERVKLLEEIDANAQNPQGGAQRQLDRLRSERNRLSEERRTLIGQLKEARAELDERPEIEEIEEAKATINASRQEISELEQALASARQDIGERDASVEALQAQIDQLQGELDEVQQDYNAIAEEKSAVASQSSQLGGELEQTQAKLSDLQSRYELSEATIESLETDLAELNNQRDALRQDVEARDKTVEDQDAQIADLKEHAKSQHDEIESLSAREESLKATISQLEAEVEELEATLEARPTEANVNALREELASTLEQLTTTTTERDALLEERALLQQDLAETRELLSDIQERIDIVSAERDEARRERDAHKLEKQAFARETDYLQTNRRKWVEQIEELEAKVAGFEADNKKKKKIFAELSGDLRALVQSNELLKSELGEAKQMLESGPSADDLQARDERISQLEEQLESTRNEMADLNADSSELTRQLGEIAQQRDEIAEELEQAKLAHEEKLAEMAEMAEQIAQAGDENAVDLEAIQAEHQSELEAAQAERDELREQVETLEELLSAASEAAAGDGDADEQLQARIAELEGELADREATLAELILARDELEDKLKSQAS</sequence>
<dbReference type="EMBL" id="CP030032">
    <property type="protein sequence ID" value="AWV89249.1"/>
    <property type="molecule type" value="Genomic_DNA"/>
</dbReference>
<evidence type="ECO:0000313" key="2">
    <source>
        <dbReference type="Proteomes" id="UP000249799"/>
    </source>
</evidence>
<dbReference type="InterPro" id="IPR000253">
    <property type="entry name" value="FHA_dom"/>
</dbReference>
<dbReference type="RefSeq" id="WP_111333590.1">
    <property type="nucleotide sequence ID" value="NZ_CP030032.1"/>
</dbReference>